<dbReference type="AlphaFoldDB" id="A0A9D2MEP9"/>
<dbReference type="Proteomes" id="UP000824211">
    <property type="component" value="Unassembled WGS sequence"/>
</dbReference>
<dbReference type="EMBL" id="DWXX01000072">
    <property type="protein sequence ID" value="HJB58819.1"/>
    <property type="molecule type" value="Genomic_DNA"/>
</dbReference>
<name>A0A9D2MEP9_9FIRM</name>
<comment type="caution">
    <text evidence="1">The sequence shown here is derived from an EMBL/GenBank/DDBJ whole genome shotgun (WGS) entry which is preliminary data.</text>
</comment>
<evidence type="ECO:0000313" key="1">
    <source>
        <dbReference type="EMBL" id="HJB58819.1"/>
    </source>
</evidence>
<reference evidence="1" key="2">
    <citation type="submission" date="2021-04" db="EMBL/GenBank/DDBJ databases">
        <authorList>
            <person name="Gilroy R."/>
        </authorList>
    </citation>
    <scope>NUCLEOTIDE SEQUENCE</scope>
    <source>
        <strain evidence="1">ChiHjej9B8-13557</strain>
    </source>
</reference>
<protein>
    <recommendedName>
        <fullName evidence="3">VCBS repeat-containing protein</fullName>
    </recommendedName>
</protein>
<proteinExistence type="predicted"/>
<evidence type="ECO:0000313" key="2">
    <source>
        <dbReference type="Proteomes" id="UP000824211"/>
    </source>
</evidence>
<organism evidence="1 2">
    <name type="scientific">Candidatus Faecalibacterium faecipullorum</name>
    <dbReference type="NCBI Taxonomy" id="2838578"/>
    <lineage>
        <taxon>Bacteria</taxon>
        <taxon>Bacillati</taxon>
        <taxon>Bacillota</taxon>
        <taxon>Clostridia</taxon>
        <taxon>Eubacteriales</taxon>
        <taxon>Oscillospiraceae</taxon>
        <taxon>Faecalibacterium</taxon>
    </lineage>
</organism>
<dbReference type="SUPFAM" id="SSF69318">
    <property type="entry name" value="Integrin alpha N-terminal domain"/>
    <property type="match status" value="1"/>
</dbReference>
<gene>
    <name evidence="1" type="ORF">H9771_04030</name>
</gene>
<dbReference type="InterPro" id="IPR028994">
    <property type="entry name" value="Integrin_alpha_N"/>
</dbReference>
<sequence length="415" mass="45163">MCAGCAAPGAERAPVEELLRAPRLEGDYGEIQSALNDWLGQSAQLKYPLNGELLSPFLMGDFDGDGAQDAAVLYTAADTTNICLAVLQKDDAGVWQVQDAVEGLTDTVDTVRFARLQEGGADQILVGYTAQQEDNYLAVYAYEDGQIEAILAEPYGQYIIEDITGTGYEDLVLLGADETGAAQIQLLTSDREGGFRQAAVMGLSADRFTGCASLAAGMGAYGGQYLVLDGWTGEPRAMASVLLRYNEKNQRMEPARQIGADELYEASLRSVPDLTSRDLDRDGVVEIPTQPVGAGLINSSQGRRMDFILWMDYTSAQPRKSFGILDEELGFYLELPMEWYGSLMLTDGADEDTVELRSQDGEQLYLVVRITGLADRTPGWTRLGVASNRLVQARFGTGVTAADPLYRLSRSMYLL</sequence>
<reference evidence="1" key="1">
    <citation type="journal article" date="2021" name="PeerJ">
        <title>Extensive microbial diversity within the chicken gut microbiome revealed by metagenomics and culture.</title>
        <authorList>
            <person name="Gilroy R."/>
            <person name="Ravi A."/>
            <person name="Getino M."/>
            <person name="Pursley I."/>
            <person name="Horton D.L."/>
            <person name="Alikhan N.F."/>
            <person name="Baker D."/>
            <person name="Gharbi K."/>
            <person name="Hall N."/>
            <person name="Watson M."/>
            <person name="Adriaenssens E.M."/>
            <person name="Foster-Nyarko E."/>
            <person name="Jarju S."/>
            <person name="Secka A."/>
            <person name="Antonio M."/>
            <person name="Oren A."/>
            <person name="Chaudhuri R.R."/>
            <person name="La Ragione R."/>
            <person name="Hildebrand F."/>
            <person name="Pallen M.J."/>
        </authorList>
    </citation>
    <scope>NUCLEOTIDE SEQUENCE</scope>
    <source>
        <strain evidence="1">ChiHjej9B8-13557</strain>
    </source>
</reference>
<evidence type="ECO:0008006" key="3">
    <source>
        <dbReference type="Google" id="ProtNLM"/>
    </source>
</evidence>
<accession>A0A9D2MEP9</accession>